<feature type="compositionally biased region" description="Low complexity" evidence="1">
    <location>
        <begin position="91"/>
        <end position="114"/>
    </location>
</feature>
<organism evidence="3 4">
    <name type="scientific">Pseudonocardia xishanensis</name>
    <dbReference type="NCBI Taxonomy" id="630995"/>
    <lineage>
        <taxon>Bacteria</taxon>
        <taxon>Bacillati</taxon>
        <taxon>Actinomycetota</taxon>
        <taxon>Actinomycetes</taxon>
        <taxon>Pseudonocardiales</taxon>
        <taxon>Pseudonocardiaceae</taxon>
        <taxon>Pseudonocardia</taxon>
    </lineage>
</organism>
<evidence type="ECO:0000256" key="2">
    <source>
        <dbReference type="SAM" id="Phobius"/>
    </source>
</evidence>
<comment type="caution">
    <text evidence="3">The sequence shown here is derived from an EMBL/GenBank/DDBJ whole genome shotgun (WGS) entry which is preliminary data.</text>
</comment>
<feature type="region of interest" description="Disordered" evidence="1">
    <location>
        <begin position="76"/>
        <end position="130"/>
    </location>
</feature>
<sequence>MSAGTDTRREPGLAATIALYTVARLALVALIAALLALAGVPVLLAVLIGLIVALPLSMVLFRGLRARLDRALAVTGERRGAQREALRAGLRGEAPAASGARGSAAEPAEPAAASVDSDREAQPEPDRRQD</sequence>
<reference evidence="4" key="1">
    <citation type="journal article" date="2019" name="Int. J. Syst. Evol. Microbiol.">
        <title>The Global Catalogue of Microorganisms (GCM) 10K type strain sequencing project: providing services to taxonomists for standard genome sequencing and annotation.</title>
        <authorList>
            <consortium name="The Broad Institute Genomics Platform"/>
            <consortium name="The Broad Institute Genome Sequencing Center for Infectious Disease"/>
            <person name="Wu L."/>
            <person name="Ma J."/>
        </authorList>
    </citation>
    <scope>NUCLEOTIDE SEQUENCE [LARGE SCALE GENOMIC DNA]</scope>
    <source>
        <strain evidence="4">JCM 17906</strain>
    </source>
</reference>
<proteinExistence type="predicted"/>
<keyword evidence="2" id="KW-0812">Transmembrane</keyword>
<evidence type="ECO:0008006" key="5">
    <source>
        <dbReference type="Google" id="ProtNLM"/>
    </source>
</evidence>
<evidence type="ECO:0000313" key="3">
    <source>
        <dbReference type="EMBL" id="GAA4557396.1"/>
    </source>
</evidence>
<dbReference type="RefSeq" id="WP_345426293.1">
    <property type="nucleotide sequence ID" value="NZ_BAABGT010000101.1"/>
</dbReference>
<gene>
    <name evidence="3" type="ORF">GCM10023175_61560</name>
</gene>
<dbReference type="InterPro" id="IPR025323">
    <property type="entry name" value="DUF4229"/>
</dbReference>
<keyword evidence="4" id="KW-1185">Reference proteome</keyword>
<feature type="compositionally biased region" description="Basic and acidic residues" evidence="1">
    <location>
        <begin position="76"/>
        <end position="86"/>
    </location>
</feature>
<dbReference type="Pfam" id="PF14012">
    <property type="entry name" value="DUF4229"/>
    <property type="match status" value="1"/>
</dbReference>
<dbReference type="Proteomes" id="UP001501598">
    <property type="component" value="Unassembled WGS sequence"/>
</dbReference>
<evidence type="ECO:0000313" key="4">
    <source>
        <dbReference type="Proteomes" id="UP001501598"/>
    </source>
</evidence>
<feature type="transmembrane region" description="Helical" evidence="2">
    <location>
        <begin position="42"/>
        <end position="61"/>
    </location>
</feature>
<keyword evidence="2" id="KW-0472">Membrane</keyword>
<feature type="transmembrane region" description="Helical" evidence="2">
    <location>
        <begin position="12"/>
        <end position="36"/>
    </location>
</feature>
<protein>
    <recommendedName>
        <fullName evidence="5">DUF4229 domain-containing protein</fullName>
    </recommendedName>
</protein>
<keyword evidence="2" id="KW-1133">Transmembrane helix</keyword>
<accession>A0ABP8S399</accession>
<name>A0ABP8S399_9PSEU</name>
<feature type="compositionally biased region" description="Basic and acidic residues" evidence="1">
    <location>
        <begin position="116"/>
        <end position="130"/>
    </location>
</feature>
<dbReference type="EMBL" id="BAABGT010000101">
    <property type="protein sequence ID" value="GAA4557396.1"/>
    <property type="molecule type" value="Genomic_DNA"/>
</dbReference>
<evidence type="ECO:0000256" key="1">
    <source>
        <dbReference type="SAM" id="MobiDB-lite"/>
    </source>
</evidence>